<dbReference type="PANTHER" id="PTHR46339">
    <property type="entry name" value="PROTEIN CBG15282-RELATED"/>
    <property type="match status" value="1"/>
</dbReference>
<evidence type="ECO:0000259" key="2">
    <source>
        <dbReference type="PROSITE" id="PS50279"/>
    </source>
</evidence>
<dbReference type="PROSITE" id="PS50279">
    <property type="entry name" value="BPTI_KUNITZ_2"/>
    <property type="match status" value="4"/>
</dbReference>
<dbReference type="Proteomes" id="UP000887565">
    <property type="component" value="Unplaced"/>
</dbReference>
<dbReference type="CDD" id="cd22593">
    <property type="entry name" value="Kunitz_conkunitzin"/>
    <property type="match status" value="4"/>
</dbReference>
<dbReference type="Gene3D" id="4.10.410.10">
    <property type="entry name" value="Pancreatic trypsin inhibitor Kunitz domain"/>
    <property type="match status" value="4"/>
</dbReference>
<organism evidence="3 4">
    <name type="scientific">Romanomermis culicivorax</name>
    <name type="common">Nematode worm</name>
    <dbReference type="NCBI Taxonomy" id="13658"/>
    <lineage>
        <taxon>Eukaryota</taxon>
        <taxon>Metazoa</taxon>
        <taxon>Ecdysozoa</taxon>
        <taxon>Nematoda</taxon>
        <taxon>Enoplea</taxon>
        <taxon>Dorylaimia</taxon>
        <taxon>Mermithida</taxon>
        <taxon>Mermithoidea</taxon>
        <taxon>Mermithidae</taxon>
        <taxon>Romanomermis</taxon>
    </lineage>
</organism>
<evidence type="ECO:0000256" key="1">
    <source>
        <dbReference type="SAM" id="MobiDB-lite"/>
    </source>
</evidence>
<feature type="domain" description="BPTI/Kunitz inhibitor" evidence="2">
    <location>
        <begin position="357"/>
        <end position="406"/>
    </location>
</feature>
<dbReference type="InterPro" id="IPR053014">
    <property type="entry name" value="Cuticle_assoc_divergent"/>
</dbReference>
<feature type="compositionally biased region" description="Low complexity" evidence="1">
    <location>
        <begin position="38"/>
        <end position="51"/>
    </location>
</feature>
<name>A0A915LCP2_ROMCU</name>
<dbReference type="Pfam" id="PF00014">
    <property type="entry name" value="Kunitz_BPTI"/>
    <property type="match status" value="4"/>
</dbReference>
<evidence type="ECO:0000313" key="3">
    <source>
        <dbReference type="Proteomes" id="UP000887565"/>
    </source>
</evidence>
<feature type="domain" description="BPTI/Kunitz inhibitor" evidence="2">
    <location>
        <begin position="241"/>
        <end position="291"/>
    </location>
</feature>
<sequence length="406" mass="45662">MTEFSIKRQTKMVNNQIGISASQRVKEFNCHHSHIVRSSTSASNETTSNETGDGLLNDHDPKYFYSAVPVIVSTSEMSIIERSPIITSQKRAVSNSEFMCTECNKTAEKQLDSSFIDICKFPLDPGGGNAFEHRWYYDGDQNRCSSFWYKGYGGNENNFKDAGQCQKTCLAYEGVGYDPCTFDPVSGHGPDQIDRFFYDRFDNLCKKFKYNGLAGNENNFLNEEACNNKCTIDLQNAYDPCQLPVSIGSGAASLTRWYFNTMSKKCEKFTYSGMKGNQNNFMNEPECQEVCRANLSGPIILELENPCNKGVPLTKLDGDVVRCDMEKNLCPTKYFCHIGDIKSLSVCCPSTDSNDVCQKPVTTGHGRVKLRRWHYDQNQNSCISFVYSGLGGNENNFLTLYSCLSR</sequence>
<feature type="domain" description="BPTI/Kunitz inhibitor" evidence="2">
    <location>
        <begin position="119"/>
        <end position="169"/>
    </location>
</feature>
<dbReference type="OMA" id="FPSEAEC"/>
<dbReference type="InterPro" id="IPR002223">
    <property type="entry name" value="Kunitz_BPTI"/>
</dbReference>
<reference evidence="4" key="1">
    <citation type="submission" date="2022-11" db="UniProtKB">
        <authorList>
            <consortium name="WormBaseParasite"/>
        </authorList>
    </citation>
    <scope>IDENTIFICATION</scope>
</reference>
<dbReference type="Pfam" id="PF14625">
    <property type="entry name" value="Lustrin_cystein"/>
    <property type="match status" value="1"/>
</dbReference>
<dbReference type="InterPro" id="IPR028150">
    <property type="entry name" value="Lustrin_cystein"/>
</dbReference>
<protein>
    <submittedName>
        <fullName evidence="4">BPTI/Kunitz inhibitor domain-containing protein</fullName>
    </submittedName>
</protein>
<dbReference type="InterPro" id="IPR036880">
    <property type="entry name" value="Kunitz_BPTI_sf"/>
</dbReference>
<evidence type="ECO:0000313" key="4">
    <source>
        <dbReference type="WBParaSite" id="nRc.2.0.1.t47581-RA"/>
    </source>
</evidence>
<dbReference type="AlphaFoldDB" id="A0A915LCP2"/>
<dbReference type="PANTHER" id="PTHR46339:SF2">
    <property type="entry name" value="BPTI_KUNITZ INHIBITOR DOMAIN-CONTAINING PROTEIN"/>
    <property type="match status" value="1"/>
</dbReference>
<proteinExistence type="predicted"/>
<dbReference type="SUPFAM" id="SSF57362">
    <property type="entry name" value="BPTI-like"/>
    <property type="match status" value="4"/>
</dbReference>
<dbReference type="SMART" id="SM00131">
    <property type="entry name" value="KU"/>
    <property type="match status" value="4"/>
</dbReference>
<feature type="domain" description="BPTI/Kunitz inhibitor" evidence="2">
    <location>
        <begin position="180"/>
        <end position="230"/>
    </location>
</feature>
<dbReference type="WBParaSite" id="nRc.2.0.1.t47581-RA">
    <property type="protein sequence ID" value="nRc.2.0.1.t47581-RA"/>
    <property type="gene ID" value="nRc.2.0.1.g47581"/>
</dbReference>
<accession>A0A915LCP2</accession>
<dbReference type="GO" id="GO:0004867">
    <property type="term" value="F:serine-type endopeptidase inhibitor activity"/>
    <property type="evidence" value="ECO:0007669"/>
    <property type="project" value="InterPro"/>
</dbReference>
<feature type="region of interest" description="Disordered" evidence="1">
    <location>
        <begin position="36"/>
        <end position="55"/>
    </location>
</feature>
<keyword evidence="3" id="KW-1185">Reference proteome</keyword>